<feature type="repeat" description="WD" evidence="3">
    <location>
        <begin position="309"/>
        <end position="340"/>
    </location>
</feature>
<dbReference type="AlphaFoldDB" id="A0AAE0ZQU3"/>
<protein>
    <recommendedName>
        <fullName evidence="6">WD repeat-containing protein 41</fullName>
    </recommendedName>
</protein>
<proteinExistence type="predicted"/>
<sequence length="440" mass="48678">MALLQKLLSARREEVEEPCEEIEEGQPNNPYTEILLLQHHTDIVRILLRLSDKRFVSAGDDSRAIIWDIQSGQRIAVLAGHTNPITCLLHLPAMSAEQHRRPLIVSGSSDKQIRIWDADSGCCLHILSDHGASVRCLQMLNSGLFCAGGENLSLWTRNGQMLHFVQNYASDDYINLMIAVKKERIVTAAGKDLVAYLLNQSGDGSACTLVEIKQMDLHREAILSLCTVSTSCFASGSVDGMIIIWAASTLQATRKLNAVTEGNPDDNRFSHSIQVMLCVQERYLFAGTGYGFFAFDVTTDKQKVVLQKRRAHLSKITCLGLACGGEFLVTCSEDKCLRLWGRRPSADPWHDGVPLTPMERFTGLSSSELINSQSGLWEPALLGECCAHGGSVQGFLDFDHEGIVSCGADGLVIIWKNWEMQKVRRNQAVQKLLSHWDGPV</sequence>
<evidence type="ECO:0000313" key="4">
    <source>
        <dbReference type="EMBL" id="KAK3773755.1"/>
    </source>
</evidence>
<dbReference type="InterPro" id="IPR020472">
    <property type="entry name" value="WD40_PAC1"/>
</dbReference>
<keyword evidence="2" id="KW-0677">Repeat</keyword>
<dbReference type="PRINTS" id="PR00320">
    <property type="entry name" value="GPROTEINBRPT"/>
</dbReference>
<dbReference type="SUPFAM" id="SSF50978">
    <property type="entry name" value="WD40 repeat-like"/>
    <property type="match status" value="1"/>
</dbReference>
<dbReference type="InterPro" id="IPR036322">
    <property type="entry name" value="WD40_repeat_dom_sf"/>
</dbReference>
<dbReference type="InterPro" id="IPR019775">
    <property type="entry name" value="WD40_repeat_CS"/>
</dbReference>
<name>A0AAE0ZQU3_9GAST</name>
<dbReference type="SMART" id="SM00320">
    <property type="entry name" value="WD40"/>
    <property type="match status" value="6"/>
</dbReference>
<dbReference type="InterPro" id="IPR040102">
    <property type="entry name" value="WDR41"/>
</dbReference>
<dbReference type="InterPro" id="IPR015943">
    <property type="entry name" value="WD40/YVTN_repeat-like_dom_sf"/>
</dbReference>
<gene>
    <name evidence="4" type="ORF">RRG08_016708</name>
</gene>
<feature type="repeat" description="WD" evidence="3">
    <location>
        <begin position="36"/>
        <end position="77"/>
    </location>
</feature>
<evidence type="ECO:0000256" key="3">
    <source>
        <dbReference type="PROSITE-ProRule" id="PRU00221"/>
    </source>
</evidence>
<evidence type="ECO:0000256" key="1">
    <source>
        <dbReference type="ARBA" id="ARBA00022574"/>
    </source>
</evidence>
<dbReference type="PROSITE" id="PS50082">
    <property type="entry name" value="WD_REPEATS_2"/>
    <property type="match status" value="3"/>
</dbReference>
<dbReference type="Gene3D" id="2.130.10.10">
    <property type="entry name" value="YVTN repeat-like/Quinoprotein amine dehydrogenase"/>
    <property type="match status" value="2"/>
</dbReference>
<evidence type="ECO:0000256" key="2">
    <source>
        <dbReference type="ARBA" id="ARBA00022737"/>
    </source>
</evidence>
<dbReference type="InterPro" id="IPR001680">
    <property type="entry name" value="WD40_rpt"/>
</dbReference>
<dbReference type="EMBL" id="JAWDGP010003511">
    <property type="protein sequence ID" value="KAK3773755.1"/>
    <property type="molecule type" value="Genomic_DNA"/>
</dbReference>
<reference evidence="4" key="1">
    <citation type="journal article" date="2023" name="G3 (Bethesda)">
        <title>A reference genome for the long-term kleptoplast-retaining sea slug Elysia crispata morphotype clarki.</title>
        <authorList>
            <person name="Eastman K.E."/>
            <person name="Pendleton A.L."/>
            <person name="Shaikh M.A."/>
            <person name="Suttiyut T."/>
            <person name="Ogas R."/>
            <person name="Tomko P."/>
            <person name="Gavelis G."/>
            <person name="Widhalm J.R."/>
            <person name="Wisecaver J.H."/>
        </authorList>
    </citation>
    <scope>NUCLEOTIDE SEQUENCE</scope>
    <source>
        <strain evidence="4">ECLA1</strain>
    </source>
</reference>
<dbReference type="PANTHER" id="PTHR22805">
    <property type="entry name" value="WDR41-RELATED"/>
    <property type="match status" value="1"/>
</dbReference>
<evidence type="ECO:0000313" key="5">
    <source>
        <dbReference type="Proteomes" id="UP001283361"/>
    </source>
</evidence>
<feature type="repeat" description="WD" evidence="3">
    <location>
        <begin position="78"/>
        <end position="126"/>
    </location>
</feature>
<evidence type="ECO:0008006" key="6">
    <source>
        <dbReference type="Google" id="ProtNLM"/>
    </source>
</evidence>
<dbReference type="PANTHER" id="PTHR22805:SF2">
    <property type="entry name" value="WD REPEAT-CONTAINING PROTEIN 41"/>
    <property type="match status" value="1"/>
</dbReference>
<keyword evidence="1 3" id="KW-0853">WD repeat</keyword>
<dbReference type="GO" id="GO:0005765">
    <property type="term" value="C:lysosomal membrane"/>
    <property type="evidence" value="ECO:0007669"/>
    <property type="project" value="TreeGrafter"/>
</dbReference>
<keyword evidence="5" id="KW-1185">Reference proteome</keyword>
<organism evidence="4 5">
    <name type="scientific">Elysia crispata</name>
    <name type="common">lettuce slug</name>
    <dbReference type="NCBI Taxonomy" id="231223"/>
    <lineage>
        <taxon>Eukaryota</taxon>
        <taxon>Metazoa</taxon>
        <taxon>Spiralia</taxon>
        <taxon>Lophotrochozoa</taxon>
        <taxon>Mollusca</taxon>
        <taxon>Gastropoda</taxon>
        <taxon>Heterobranchia</taxon>
        <taxon>Euthyneura</taxon>
        <taxon>Panpulmonata</taxon>
        <taxon>Sacoglossa</taxon>
        <taxon>Placobranchoidea</taxon>
        <taxon>Plakobranchidae</taxon>
        <taxon>Elysia</taxon>
    </lineage>
</organism>
<dbReference type="Proteomes" id="UP001283361">
    <property type="component" value="Unassembled WGS sequence"/>
</dbReference>
<accession>A0AAE0ZQU3</accession>
<dbReference type="Pfam" id="PF25178">
    <property type="entry name" value="Beta-prop_WDR41"/>
    <property type="match status" value="1"/>
</dbReference>
<dbReference type="PROSITE" id="PS00678">
    <property type="entry name" value="WD_REPEATS_1"/>
    <property type="match status" value="1"/>
</dbReference>
<comment type="caution">
    <text evidence="4">The sequence shown here is derived from an EMBL/GenBank/DDBJ whole genome shotgun (WGS) entry which is preliminary data.</text>
</comment>
<dbReference type="GO" id="GO:0010506">
    <property type="term" value="P:regulation of autophagy"/>
    <property type="evidence" value="ECO:0007669"/>
    <property type="project" value="InterPro"/>
</dbReference>